<gene>
    <name evidence="1" type="ORF">SAMN04488483_2677</name>
</gene>
<dbReference type="Proteomes" id="UP001158048">
    <property type="component" value="Unassembled WGS sequence"/>
</dbReference>
<evidence type="ECO:0000313" key="2">
    <source>
        <dbReference type="Proteomes" id="UP001158048"/>
    </source>
</evidence>
<proteinExistence type="predicted"/>
<organism evidence="1 2">
    <name type="scientific">Pseudomonas helmanticensis</name>
    <dbReference type="NCBI Taxonomy" id="1471381"/>
    <lineage>
        <taxon>Bacteria</taxon>
        <taxon>Pseudomonadati</taxon>
        <taxon>Pseudomonadota</taxon>
        <taxon>Gammaproteobacteria</taxon>
        <taxon>Pseudomonadales</taxon>
        <taxon>Pseudomonadaceae</taxon>
        <taxon>Pseudomonas</taxon>
    </lineage>
</organism>
<accession>A0ACD2U5Z9</accession>
<evidence type="ECO:0000313" key="1">
    <source>
        <dbReference type="EMBL" id="SMQ25975.1"/>
    </source>
</evidence>
<keyword evidence="2" id="KW-1185">Reference proteome</keyword>
<sequence length="83" mass="9400">MTRAELMEFLEIKINEKAQIILDEDMVHDGAALGEMQIYFCFRRILNKKATLEDVGALHAVNKVLQALGVLAAKETLRSRVEK</sequence>
<dbReference type="EMBL" id="FXUY01000001">
    <property type="protein sequence ID" value="SMQ25975.1"/>
    <property type="molecule type" value="Genomic_DNA"/>
</dbReference>
<protein>
    <submittedName>
        <fullName evidence="1">Uncharacterized protein</fullName>
    </submittedName>
</protein>
<comment type="caution">
    <text evidence="1">The sequence shown here is derived from an EMBL/GenBank/DDBJ whole genome shotgun (WGS) entry which is preliminary data.</text>
</comment>
<reference evidence="1" key="1">
    <citation type="submission" date="2017-05" db="EMBL/GenBank/DDBJ databases">
        <authorList>
            <person name="Varghese N."/>
            <person name="Submissions S."/>
        </authorList>
    </citation>
    <scope>NUCLEOTIDE SEQUENCE</scope>
    <source>
        <strain evidence="1">LMG 28168</strain>
    </source>
</reference>
<name>A0ACD2U5Z9_9PSED</name>